<dbReference type="Gene3D" id="3.30.870.10">
    <property type="entry name" value="Endonuclease Chain A"/>
    <property type="match status" value="2"/>
</dbReference>
<evidence type="ECO:0000313" key="8">
    <source>
        <dbReference type="EMBL" id="KAL1132099.1"/>
    </source>
</evidence>
<dbReference type="PANTHER" id="PTHR18896">
    <property type="entry name" value="PHOSPHOLIPASE D"/>
    <property type="match status" value="1"/>
</dbReference>
<accession>A0ABD0YLL5</accession>
<dbReference type="SUPFAM" id="SSF56024">
    <property type="entry name" value="Phospholipase D/nuclease"/>
    <property type="match status" value="2"/>
</dbReference>
<dbReference type="GO" id="GO:0016042">
    <property type="term" value="P:lipid catabolic process"/>
    <property type="evidence" value="ECO:0007669"/>
    <property type="project" value="UniProtKB-KW"/>
</dbReference>
<evidence type="ECO:0000313" key="9">
    <source>
        <dbReference type="Proteomes" id="UP001558652"/>
    </source>
</evidence>
<dbReference type="Pfam" id="PF13091">
    <property type="entry name" value="PLDc_2"/>
    <property type="match status" value="1"/>
</dbReference>
<keyword evidence="4" id="KW-0378">Hydrolase</keyword>
<dbReference type="FunFam" id="3.30.870.10:FF:000011">
    <property type="entry name" value="Phospholipase"/>
    <property type="match status" value="1"/>
</dbReference>
<proteinExistence type="predicted"/>
<dbReference type="InterPro" id="IPR015679">
    <property type="entry name" value="PLipase_D_fam"/>
</dbReference>
<keyword evidence="3" id="KW-0677">Repeat</keyword>
<gene>
    <name evidence="8" type="ORF">AAG570_010057</name>
</gene>
<dbReference type="Proteomes" id="UP001558652">
    <property type="component" value="Unassembled WGS sequence"/>
</dbReference>
<evidence type="ECO:0000256" key="1">
    <source>
        <dbReference type="ARBA" id="ARBA00000798"/>
    </source>
</evidence>
<protein>
    <recommendedName>
        <fullName evidence="2">phospholipase D</fullName>
        <ecNumber evidence="2">3.1.4.4</ecNumber>
    </recommendedName>
</protein>
<keyword evidence="5" id="KW-0442">Lipid degradation</keyword>
<evidence type="ECO:0000256" key="6">
    <source>
        <dbReference type="ARBA" id="ARBA00023098"/>
    </source>
</evidence>
<evidence type="ECO:0000256" key="5">
    <source>
        <dbReference type="ARBA" id="ARBA00022963"/>
    </source>
</evidence>
<dbReference type="InterPro" id="IPR025202">
    <property type="entry name" value="PLD-like_dom"/>
</dbReference>
<evidence type="ECO:0000259" key="7">
    <source>
        <dbReference type="PROSITE" id="PS50035"/>
    </source>
</evidence>
<keyword evidence="9" id="KW-1185">Reference proteome</keyword>
<organism evidence="8 9">
    <name type="scientific">Ranatra chinensis</name>
    <dbReference type="NCBI Taxonomy" id="642074"/>
    <lineage>
        <taxon>Eukaryota</taxon>
        <taxon>Metazoa</taxon>
        <taxon>Ecdysozoa</taxon>
        <taxon>Arthropoda</taxon>
        <taxon>Hexapoda</taxon>
        <taxon>Insecta</taxon>
        <taxon>Pterygota</taxon>
        <taxon>Neoptera</taxon>
        <taxon>Paraneoptera</taxon>
        <taxon>Hemiptera</taxon>
        <taxon>Heteroptera</taxon>
        <taxon>Panheteroptera</taxon>
        <taxon>Nepomorpha</taxon>
        <taxon>Nepidae</taxon>
        <taxon>Ranatrinae</taxon>
        <taxon>Ranatra</taxon>
    </lineage>
</organism>
<name>A0ABD0YLL5_9HEMI</name>
<dbReference type="InterPro" id="IPR016555">
    <property type="entry name" value="PLipase_D_euk"/>
</dbReference>
<keyword evidence="6" id="KW-0443">Lipid metabolism</keyword>
<dbReference type="PANTHER" id="PTHR18896:SF76">
    <property type="entry name" value="PHOSPHOLIPASE"/>
    <property type="match status" value="1"/>
</dbReference>
<evidence type="ECO:0000256" key="2">
    <source>
        <dbReference type="ARBA" id="ARBA00012027"/>
    </source>
</evidence>
<comment type="catalytic activity">
    <reaction evidence="1">
        <text>a 1,2-diacyl-sn-glycero-3-phosphocholine + H2O = a 1,2-diacyl-sn-glycero-3-phosphate + choline + H(+)</text>
        <dbReference type="Rhea" id="RHEA:14445"/>
        <dbReference type="ChEBI" id="CHEBI:15354"/>
        <dbReference type="ChEBI" id="CHEBI:15377"/>
        <dbReference type="ChEBI" id="CHEBI:15378"/>
        <dbReference type="ChEBI" id="CHEBI:57643"/>
        <dbReference type="ChEBI" id="CHEBI:58608"/>
        <dbReference type="EC" id="3.1.4.4"/>
    </reaction>
</comment>
<dbReference type="InterPro" id="IPR001736">
    <property type="entry name" value="PLipase_D/transphosphatidylase"/>
</dbReference>
<dbReference type="EC" id="3.1.4.4" evidence="2"/>
<dbReference type="SMART" id="SM00155">
    <property type="entry name" value="PLDc"/>
    <property type="match status" value="1"/>
</dbReference>
<evidence type="ECO:0000256" key="4">
    <source>
        <dbReference type="ARBA" id="ARBA00022801"/>
    </source>
</evidence>
<dbReference type="PROSITE" id="PS50035">
    <property type="entry name" value="PLD"/>
    <property type="match status" value="1"/>
</dbReference>
<dbReference type="EMBL" id="JBFDAA010000005">
    <property type="protein sequence ID" value="KAL1132099.1"/>
    <property type="molecule type" value="Genomic_DNA"/>
</dbReference>
<dbReference type="AlphaFoldDB" id="A0ABD0YLL5"/>
<dbReference type="PIRSF" id="PIRSF009376">
    <property type="entry name" value="Phospholipase_D_euk"/>
    <property type="match status" value="1"/>
</dbReference>
<dbReference type="FunFam" id="3.30.870.10:FF:000048">
    <property type="entry name" value="Phospholipase"/>
    <property type="match status" value="1"/>
</dbReference>
<evidence type="ECO:0000256" key="3">
    <source>
        <dbReference type="ARBA" id="ARBA00022737"/>
    </source>
</evidence>
<dbReference type="GO" id="GO:0004630">
    <property type="term" value="F:phospholipase D activity"/>
    <property type="evidence" value="ECO:0007669"/>
    <property type="project" value="UniProtKB-EC"/>
</dbReference>
<feature type="domain" description="PLD phosphodiesterase" evidence="7">
    <location>
        <begin position="290"/>
        <end position="317"/>
    </location>
</feature>
<comment type="caution">
    <text evidence="8">The sequence shown here is derived from an EMBL/GenBank/DDBJ whole genome shotgun (WGS) entry which is preliminary data.</text>
</comment>
<reference evidence="8 9" key="1">
    <citation type="submission" date="2024-07" db="EMBL/GenBank/DDBJ databases">
        <title>Chromosome-level genome assembly of the water stick insect Ranatra chinensis (Heteroptera: Nepidae).</title>
        <authorList>
            <person name="Liu X."/>
        </authorList>
    </citation>
    <scope>NUCLEOTIDE SEQUENCE [LARGE SCALE GENOMIC DNA]</scope>
    <source>
        <strain evidence="8">Cailab_2021Rc</strain>
        <tissue evidence="8">Muscle</tissue>
    </source>
</reference>
<dbReference type="CDD" id="cd09141">
    <property type="entry name" value="PLDc_vPLD1_2_yPLD_like_2"/>
    <property type="match status" value="1"/>
</dbReference>
<sequence length="474" mass="54117">MESQLTDYILQQSYCCITPVESCEAVERHSVYETFPTTKLWIGKDYTNFIVKDFNNLHQPFQDLVDRNVTPRMPWHDVGAMVEGSAARDLARHFIQRWNATKMEKAKINSQYPYLVPKAYKVYNKDFQIPDINKVQVSCQVVRSVSHWSAGFLDVDTWEGSIHEAYVDAISKARHYIYIENQFFISFPSPHVKNQVSDAIYKRIMRAHKEGSVFRVYIVLPLLPGFEGEVGTPSGTALHSITHWNYASISRGKDSLLGRLKESGIQNPSEYITFHGLRKHSVLNCEPITELIYVHSKLLIADDRLVICGSANINDRSLIGKRDSEIAVVIEDEEFKKGVMNGEPYLRGKFSGCLREYLFKEHLGLLGTVKNCYDVADPVSAKFYHDVWRATAAKNTEIFEQVFHCIPSDQASNFQAMKRYMQEPMSRTDPAAAKARLIDIRGHLVTFPLHFLCDETLTPTAGRVEGMMPTSLWT</sequence>